<name>G9YBJ3_HAFAL</name>
<accession>G9YBJ3</accession>
<organism evidence="2 3">
    <name type="scientific">Hafnia alvei ATCC 51873</name>
    <dbReference type="NCBI Taxonomy" id="1002364"/>
    <lineage>
        <taxon>Bacteria</taxon>
        <taxon>Pseudomonadati</taxon>
        <taxon>Pseudomonadota</taxon>
        <taxon>Gammaproteobacteria</taxon>
        <taxon>Enterobacterales</taxon>
        <taxon>Hafniaceae</taxon>
        <taxon>Hafnia</taxon>
    </lineage>
</organism>
<protein>
    <submittedName>
        <fullName evidence="2">Uncharacterized protein</fullName>
    </submittedName>
</protein>
<dbReference type="HOGENOM" id="CLU_735219_0_0_6"/>
<dbReference type="Proteomes" id="UP000005959">
    <property type="component" value="Unassembled WGS sequence"/>
</dbReference>
<proteinExistence type="predicted"/>
<keyword evidence="1" id="KW-0812">Transmembrane</keyword>
<dbReference type="PATRIC" id="fig|1002364.3.peg.3578"/>
<reference evidence="2 3" key="1">
    <citation type="submission" date="2011-08" db="EMBL/GenBank/DDBJ databases">
        <authorList>
            <person name="Weinstock G."/>
            <person name="Sodergren E."/>
            <person name="Clifton S."/>
            <person name="Fulton L."/>
            <person name="Fulton B."/>
            <person name="Courtney L."/>
            <person name="Fronick C."/>
            <person name="Harrison M."/>
            <person name="Strong C."/>
            <person name="Farmer C."/>
            <person name="Delahaunty K."/>
            <person name="Markovic C."/>
            <person name="Hall O."/>
            <person name="Minx P."/>
            <person name="Tomlinson C."/>
            <person name="Mitreva M."/>
            <person name="Hou S."/>
            <person name="Chen J."/>
            <person name="Wollam A."/>
            <person name="Pepin K.H."/>
            <person name="Johnson M."/>
            <person name="Bhonagiri V."/>
            <person name="Zhang X."/>
            <person name="Suruliraj S."/>
            <person name="Warren W."/>
            <person name="Chinwalla A."/>
            <person name="Mardis E.R."/>
            <person name="Wilson R.K."/>
        </authorList>
    </citation>
    <scope>NUCLEOTIDE SEQUENCE [LARGE SCALE GENOMIC DNA]</scope>
    <source>
        <strain evidence="2 3">ATCC 51873</strain>
    </source>
</reference>
<dbReference type="EMBL" id="AGCI01000098">
    <property type="protein sequence ID" value="EHM39122.1"/>
    <property type="molecule type" value="Genomic_DNA"/>
</dbReference>
<feature type="transmembrane region" description="Helical" evidence="1">
    <location>
        <begin position="21"/>
        <end position="43"/>
    </location>
</feature>
<evidence type="ECO:0000256" key="1">
    <source>
        <dbReference type="SAM" id="Phobius"/>
    </source>
</evidence>
<dbReference type="AlphaFoldDB" id="G9YBJ3"/>
<evidence type="ECO:0000313" key="3">
    <source>
        <dbReference type="Proteomes" id="UP000005959"/>
    </source>
</evidence>
<sequence>MLWNSPKLFPVKKQEPLNWGPWWRMMVFVIIAILIAVTLSWYISQDLRFVFYGAVCIGVIFAIFILFAGWLFFRYGVEAEQGELVRARNNEMENQFENWASQSINIMDASFIFPPSVPISMGCPFDVNGNVPLLLPSTDGYLRLFEDLLAPLRVNLLARGIAQPLRVYFPQDTKDFIWQQFLHVWKSIGLSAQQLSCFFELKNSFAEQVDEWLSEENLDDVLVMVWQFNDANDAGYYTEGAIAWLLSSSSEVSKNKIFRPMLTNFSNVDEDIPKFLRYQKPTKDIGTIWYNDADGPIKDKLLIAYSQAQDNRIKSDVSVMPEQNFVTHWLGKAVLSVDWFSITLAMKNAGFQKKSQIIVLKKDNSALLSTITPTIS</sequence>
<keyword evidence="1" id="KW-0472">Membrane</keyword>
<feature type="transmembrane region" description="Helical" evidence="1">
    <location>
        <begin position="49"/>
        <end position="73"/>
    </location>
</feature>
<gene>
    <name evidence="2" type="ORF">HMPREF0454_03974</name>
</gene>
<evidence type="ECO:0000313" key="2">
    <source>
        <dbReference type="EMBL" id="EHM39122.1"/>
    </source>
</evidence>
<comment type="caution">
    <text evidence="2">The sequence shown here is derived from an EMBL/GenBank/DDBJ whole genome shotgun (WGS) entry which is preliminary data.</text>
</comment>
<dbReference type="RefSeq" id="WP_004095573.1">
    <property type="nucleotide sequence ID" value="NZ_JH417552.1"/>
</dbReference>
<keyword evidence="1" id="KW-1133">Transmembrane helix</keyword>